<organism evidence="3 4">
    <name type="scientific">Portunus trituberculatus</name>
    <name type="common">Swimming crab</name>
    <name type="synonym">Neptunus trituberculatus</name>
    <dbReference type="NCBI Taxonomy" id="210409"/>
    <lineage>
        <taxon>Eukaryota</taxon>
        <taxon>Metazoa</taxon>
        <taxon>Ecdysozoa</taxon>
        <taxon>Arthropoda</taxon>
        <taxon>Crustacea</taxon>
        <taxon>Multicrustacea</taxon>
        <taxon>Malacostraca</taxon>
        <taxon>Eumalacostraca</taxon>
        <taxon>Eucarida</taxon>
        <taxon>Decapoda</taxon>
        <taxon>Pleocyemata</taxon>
        <taxon>Brachyura</taxon>
        <taxon>Eubrachyura</taxon>
        <taxon>Portunoidea</taxon>
        <taxon>Portunidae</taxon>
        <taxon>Portuninae</taxon>
        <taxon>Portunus</taxon>
    </lineage>
</organism>
<keyword evidence="2" id="KW-1133">Transmembrane helix</keyword>
<dbReference type="AlphaFoldDB" id="A0A5B7F3W9"/>
<feature type="compositionally biased region" description="Pro residues" evidence="1">
    <location>
        <begin position="44"/>
        <end position="58"/>
    </location>
</feature>
<comment type="caution">
    <text evidence="3">The sequence shown here is derived from an EMBL/GenBank/DDBJ whole genome shotgun (WGS) entry which is preliminary data.</text>
</comment>
<evidence type="ECO:0000256" key="1">
    <source>
        <dbReference type="SAM" id="MobiDB-lite"/>
    </source>
</evidence>
<name>A0A5B7F3W9_PORTR</name>
<evidence type="ECO:0000313" key="3">
    <source>
        <dbReference type="EMBL" id="MPC39773.1"/>
    </source>
</evidence>
<gene>
    <name evidence="3" type="ORF">E2C01_033322</name>
</gene>
<proteinExistence type="predicted"/>
<evidence type="ECO:0000256" key="2">
    <source>
        <dbReference type="SAM" id="Phobius"/>
    </source>
</evidence>
<dbReference type="Proteomes" id="UP000324222">
    <property type="component" value="Unassembled WGS sequence"/>
</dbReference>
<keyword evidence="4" id="KW-1185">Reference proteome</keyword>
<protein>
    <submittedName>
        <fullName evidence="3">Uncharacterized protein</fullName>
    </submittedName>
</protein>
<feature type="compositionally biased region" description="Low complexity" evidence="1">
    <location>
        <begin position="12"/>
        <end position="21"/>
    </location>
</feature>
<feature type="region of interest" description="Disordered" evidence="1">
    <location>
        <begin position="10"/>
        <end position="62"/>
    </location>
</feature>
<sequence>MILASILHHYNQQHQQQQQQQTDPTLTETPYVPALHGPFHDAAPPAPPTPAGLPPAPPQTSAVDVSLLPQADEGHGSSGDSGGGLSACVEGGGCALLLSGLLALAFTTPFITPAVLPAFGLLGGRRRRSVALGEASPVLDFLRQHRAELLAAGVERVEAKLHRPLDHALLQTLEEGDPRHVLPLLRHALRSPAPRSPDLIRQICEAAAQPVALPSQARVITAQHCLLLAAVHHL</sequence>
<keyword evidence="2" id="KW-0472">Membrane</keyword>
<keyword evidence="2" id="KW-0812">Transmembrane</keyword>
<feature type="transmembrane region" description="Helical" evidence="2">
    <location>
        <begin position="96"/>
        <end position="122"/>
    </location>
</feature>
<dbReference type="EMBL" id="VSRR010004473">
    <property type="protein sequence ID" value="MPC39773.1"/>
    <property type="molecule type" value="Genomic_DNA"/>
</dbReference>
<accession>A0A5B7F3W9</accession>
<reference evidence="3 4" key="1">
    <citation type="submission" date="2019-05" db="EMBL/GenBank/DDBJ databases">
        <title>Another draft genome of Portunus trituberculatus and its Hox gene families provides insights of decapod evolution.</title>
        <authorList>
            <person name="Jeong J.-H."/>
            <person name="Song I."/>
            <person name="Kim S."/>
            <person name="Choi T."/>
            <person name="Kim D."/>
            <person name="Ryu S."/>
            <person name="Kim W."/>
        </authorList>
    </citation>
    <scope>NUCLEOTIDE SEQUENCE [LARGE SCALE GENOMIC DNA]</scope>
    <source>
        <tissue evidence="3">Muscle</tissue>
    </source>
</reference>
<evidence type="ECO:0000313" key="4">
    <source>
        <dbReference type="Proteomes" id="UP000324222"/>
    </source>
</evidence>